<dbReference type="EMBL" id="VSIJ01000005">
    <property type="protein sequence ID" value="TXX67243.1"/>
    <property type="molecule type" value="Genomic_DNA"/>
</dbReference>
<protein>
    <recommendedName>
        <fullName evidence="3">Phage protein</fullName>
    </recommendedName>
</protein>
<organism evidence="1 2">
    <name type="scientific">Vibrio cholerae</name>
    <dbReference type="NCBI Taxonomy" id="666"/>
    <lineage>
        <taxon>Bacteria</taxon>
        <taxon>Pseudomonadati</taxon>
        <taxon>Pseudomonadota</taxon>
        <taxon>Gammaproteobacteria</taxon>
        <taxon>Vibrionales</taxon>
        <taxon>Vibrionaceae</taxon>
        <taxon>Vibrio</taxon>
    </lineage>
</organism>
<accession>A0ABD7SRW9</accession>
<name>A0ABD7SRW9_VIBCL</name>
<dbReference type="RefSeq" id="WP_044125670.1">
    <property type="nucleotide sequence ID" value="NZ_JAWWVO010000009.1"/>
</dbReference>
<evidence type="ECO:0008006" key="3">
    <source>
        <dbReference type="Google" id="ProtNLM"/>
    </source>
</evidence>
<gene>
    <name evidence="1" type="ORF">FXF03_01330</name>
</gene>
<proteinExistence type="predicted"/>
<evidence type="ECO:0000313" key="2">
    <source>
        <dbReference type="Proteomes" id="UP000323819"/>
    </source>
</evidence>
<reference evidence="1 2" key="1">
    <citation type="submission" date="2019-06" db="EMBL/GenBank/DDBJ databases">
        <title>Vibrio cholerae phylogeny based on whole-genome sequencing reveals genetic diversity and population strucutre.</title>
        <authorList>
            <person name="Zhiqiu Y."/>
            <person name="Bin L."/>
            <person name="Lingyan J."/>
        </authorList>
    </citation>
    <scope>NUCLEOTIDE SEQUENCE [LARGE SCALE GENOMIC DNA]</scope>
    <source>
        <strain evidence="1 2">N2814</strain>
    </source>
</reference>
<comment type="caution">
    <text evidence="1">The sequence shown here is derived from an EMBL/GenBank/DDBJ whole genome shotgun (WGS) entry which is preliminary data.</text>
</comment>
<dbReference type="Proteomes" id="UP000323819">
    <property type="component" value="Unassembled WGS sequence"/>
</dbReference>
<dbReference type="AlphaFoldDB" id="A0ABD7SRW9"/>
<sequence length="86" mass="9808">MPKLTAAEKKWLKKVQAVLDECPSDRIAFYTIGDHDLHAYDVDKYDEISAYQDRKWNADFCTAVDACDASFEEKLLFKNPVESTSG</sequence>
<evidence type="ECO:0000313" key="1">
    <source>
        <dbReference type="EMBL" id="TXX67243.1"/>
    </source>
</evidence>